<dbReference type="AlphaFoldDB" id="A0A1Z4VR09"/>
<protein>
    <recommendedName>
        <fullName evidence="4">DUF4391 domain-containing protein</fullName>
    </recommendedName>
</protein>
<dbReference type="InterPro" id="IPR025503">
    <property type="entry name" value="DUF4391"/>
</dbReference>
<dbReference type="RefSeq" id="WP_096366193.1">
    <property type="nucleotide sequence ID" value="NZ_AP018052.1"/>
</dbReference>
<proteinExistence type="predicted"/>
<evidence type="ECO:0008006" key="4">
    <source>
        <dbReference type="Google" id="ProtNLM"/>
    </source>
</evidence>
<feature type="coiled-coil region" evidence="1">
    <location>
        <begin position="211"/>
        <end position="238"/>
    </location>
</feature>
<evidence type="ECO:0000256" key="1">
    <source>
        <dbReference type="SAM" id="Coils"/>
    </source>
</evidence>
<gene>
    <name evidence="2" type="ORF">FOKN1_1679</name>
</gene>
<dbReference type="Pfam" id="PF14335">
    <property type="entry name" value="DUF4391"/>
    <property type="match status" value="1"/>
</dbReference>
<organism evidence="2 3">
    <name type="scientific">Thiohalobacter thiocyanaticus</name>
    <dbReference type="NCBI Taxonomy" id="585455"/>
    <lineage>
        <taxon>Bacteria</taxon>
        <taxon>Pseudomonadati</taxon>
        <taxon>Pseudomonadota</taxon>
        <taxon>Gammaproteobacteria</taxon>
        <taxon>Thiohalobacterales</taxon>
        <taxon>Thiohalobacteraceae</taxon>
        <taxon>Thiohalobacter</taxon>
    </lineage>
</organism>
<dbReference type="Proteomes" id="UP000218765">
    <property type="component" value="Chromosome"/>
</dbReference>
<sequence length="247" mass="28142">MTEQTGHPALIDYPERARVGRVVPKNRIVVSGAPGRRVRDKLTSQVARITWQYKLAQETLNLKGSKAVPEIQIFRVALKPAGVTDELPVDVLKCIDRAIGFPIIFELTSSREDGATRDAIRVAATYKRPSEADASKWVLDDYFATDWLPADTLRTPLPVALDLSRLYEQLLRELLPIQARPGESMVALMERHSRITAKQRECRRLEARIQREKQFNRKVELNRQLRALKAELDTLRETTIEGNKQHG</sequence>
<accession>A0A1Z4VR09</accession>
<keyword evidence="3" id="KW-1185">Reference proteome</keyword>
<name>A0A1Z4VR09_9GAMM</name>
<evidence type="ECO:0000313" key="2">
    <source>
        <dbReference type="EMBL" id="BAZ94067.1"/>
    </source>
</evidence>
<keyword evidence="1" id="KW-0175">Coiled coil</keyword>
<reference evidence="2 3" key="1">
    <citation type="submission" date="2017-05" db="EMBL/GenBank/DDBJ databases">
        <title>Thiocyanate degradation by Thiohalobacter thiocyanaticus FOKN1.</title>
        <authorList>
            <person name="Oshiki M."/>
            <person name="Fukushima T."/>
            <person name="Kawano S."/>
            <person name="Nakagawa J."/>
        </authorList>
    </citation>
    <scope>NUCLEOTIDE SEQUENCE [LARGE SCALE GENOMIC DNA]</scope>
    <source>
        <strain evidence="2 3">FOKN1</strain>
    </source>
</reference>
<dbReference type="EMBL" id="AP018052">
    <property type="protein sequence ID" value="BAZ94067.1"/>
    <property type="molecule type" value="Genomic_DNA"/>
</dbReference>
<dbReference type="OrthoDB" id="9805811at2"/>
<dbReference type="KEGG" id="ttc:FOKN1_1679"/>
<evidence type="ECO:0000313" key="3">
    <source>
        <dbReference type="Proteomes" id="UP000218765"/>
    </source>
</evidence>